<name>A0ABQ1I8K8_9ALTE</name>
<sequence length="115" mass="13307">MNKGSFCYLQGFEPSNRTLKYIEKMNNTVEMASLLDKIISIVPFFQIFAGRGSYKTAELISTGYQITTYNWELYANALKSIPEIKRKKLEDIAGTASIYTHGRERRFWECVYNAL</sequence>
<accession>A0ABQ1I8K8</accession>
<dbReference type="Proteomes" id="UP000651977">
    <property type="component" value="Unassembled WGS sequence"/>
</dbReference>
<reference evidence="2" key="1">
    <citation type="journal article" date="2019" name="Int. J. Syst. Evol. Microbiol.">
        <title>The Global Catalogue of Microorganisms (GCM) 10K type strain sequencing project: providing services to taxonomists for standard genome sequencing and annotation.</title>
        <authorList>
            <consortium name="The Broad Institute Genomics Platform"/>
            <consortium name="The Broad Institute Genome Sequencing Center for Infectious Disease"/>
            <person name="Wu L."/>
            <person name="Ma J."/>
        </authorList>
    </citation>
    <scope>NUCLEOTIDE SEQUENCE [LARGE SCALE GENOMIC DNA]</scope>
    <source>
        <strain evidence="2">CGMCC 1.10131</strain>
    </source>
</reference>
<evidence type="ECO:0000313" key="1">
    <source>
        <dbReference type="EMBL" id="GGB21994.1"/>
    </source>
</evidence>
<evidence type="ECO:0000313" key="2">
    <source>
        <dbReference type="Proteomes" id="UP000651977"/>
    </source>
</evidence>
<proteinExistence type="predicted"/>
<keyword evidence="2" id="KW-1185">Reference proteome</keyword>
<protein>
    <submittedName>
        <fullName evidence="1">Uncharacterized protein</fullName>
    </submittedName>
</protein>
<dbReference type="EMBL" id="BMDY01000050">
    <property type="protein sequence ID" value="GGB21994.1"/>
    <property type="molecule type" value="Genomic_DNA"/>
</dbReference>
<organism evidence="1 2">
    <name type="scientific">Agarivorans gilvus</name>
    <dbReference type="NCBI Taxonomy" id="680279"/>
    <lineage>
        <taxon>Bacteria</taxon>
        <taxon>Pseudomonadati</taxon>
        <taxon>Pseudomonadota</taxon>
        <taxon>Gammaproteobacteria</taxon>
        <taxon>Alteromonadales</taxon>
        <taxon>Alteromonadaceae</taxon>
        <taxon>Agarivorans</taxon>
    </lineage>
</organism>
<dbReference type="RefSeq" id="WP_055734205.1">
    <property type="nucleotide sequence ID" value="NZ_BMDY01000050.1"/>
</dbReference>
<gene>
    <name evidence="1" type="ORF">GCM10007414_39250</name>
</gene>
<comment type="caution">
    <text evidence="1">The sequence shown here is derived from an EMBL/GenBank/DDBJ whole genome shotgun (WGS) entry which is preliminary data.</text>
</comment>